<organism evidence="3 4">
    <name type="scientific">Luteimonas terricola</name>
    <dbReference type="NCBI Taxonomy" id="645597"/>
    <lineage>
        <taxon>Bacteria</taxon>
        <taxon>Pseudomonadati</taxon>
        <taxon>Pseudomonadota</taxon>
        <taxon>Gammaproteobacteria</taxon>
        <taxon>Lysobacterales</taxon>
        <taxon>Lysobacteraceae</taxon>
        <taxon>Luteimonas</taxon>
    </lineage>
</organism>
<proteinExistence type="predicted"/>
<dbReference type="EMBL" id="BMME01000002">
    <property type="protein sequence ID" value="GGK16862.1"/>
    <property type="molecule type" value="Genomic_DNA"/>
</dbReference>
<feature type="domain" description="Gfo/Idh/MocA-like oxidoreductase C-terminal" evidence="2">
    <location>
        <begin position="142"/>
        <end position="328"/>
    </location>
</feature>
<dbReference type="SUPFAM" id="SSF55347">
    <property type="entry name" value="Glyceraldehyde-3-phosphate dehydrogenase-like, C-terminal domain"/>
    <property type="match status" value="1"/>
</dbReference>
<keyword evidence="4" id="KW-1185">Reference proteome</keyword>
<accession>A0ABQ2EMF3</accession>
<dbReference type="Gene3D" id="3.40.50.720">
    <property type="entry name" value="NAD(P)-binding Rossmann-like Domain"/>
    <property type="match status" value="1"/>
</dbReference>
<sequence>MTSLPSDRPVRLGIVGCGAITRAAHLPVIAGDRRVEVTVLCDRDRGNATQAARESGMDAAITTDLAELAGKVDAAIVAVPPRFHAPVAIQLMEMGIDVLCEKPLAITVADGRRMAEAARRTGRVLAVALMMRFFPHNRWLADLVEEGEIGEVREVIVEDGAPLDWPMASNSYFDRNATGGGVLFDTGVHLLDRMLWLFGDLTGIAYEDDALGGFESNAKLTGVLRIGGRPVPARLEFSWSHRLRRSIRVVGERGTLEASTADPRTLTLHRTTRRGPMEMQIACAPRWDGRSHYRAQLDDFIGAVRERREPFVTAESALHALAVIEAAYALRTPMAQPWLARIEASA</sequence>
<name>A0ABQ2EMF3_9GAMM</name>
<dbReference type="SUPFAM" id="SSF51735">
    <property type="entry name" value="NAD(P)-binding Rossmann-fold domains"/>
    <property type="match status" value="1"/>
</dbReference>
<dbReference type="InterPro" id="IPR000683">
    <property type="entry name" value="Gfo/Idh/MocA-like_OxRdtase_N"/>
</dbReference>
<dbReference type="Proteomes" id="UP000599009">
    <property type="component" value="Unassembled WGS sequence"/>
</dbReference>
<feature type="domain" description="Gfo/Idh/MocA-like oxidoreductase N-terminal" evidence="1">
    <location>
        <begin position="11"/>
        <end position="128"/>
    </location>
</feature>
<dbReference type="Pfam" id="PF01408">
    <property type="entry name" value="GFO_IDH_MocA"/>
    <property type="match status" value="1"/>
</dbReference>
<dbReference type="Pfam" id="PF02894">
    <property type="entry name" value="GFO_IDH_MocA_C"/>
    <property type="match status" value="1"/>
</dbReference>
<gene>
    <name evidence="3" type="ORF">GCM10011394_27620</name>
</gene>
<dbReference type="InterPro" id="IPR051317">
    <property type="entry name" value="Gfo/Idh/MocA_oxidoreduct"/>
</dbReference>
<dbReference type="PANTHER" id="PTHR43708:SF8">
    <property type="entry name" value="OXIDOREDUCTASE"/>
    <property type="match status" value="1"/>
</dbReference>
<evidence type="ECO:0000313" key="3">
    <source>
        <dbReference type="EMBL" id="GGK16862.1"/>
    </source>
</evidence>
<evidence type="ECO:0000313" key="4">
    <source>
        <dbReference type="Proteomes" id="UP000599009"/>
    </source>
</evidence>
<evidence type="ECO:0000259" key="1">
    <source>
        <dbReference type="Pfam" id="PF01408"/>
    </source>
</evidence>
<protein>
    <submittedName>
        <fullName evidence="3">Oxidoreductase</fullName>
    </submittedName>
</protein>
<dbReference type="PANTHER" id="PTHR43708">
    <property type="entry name" value="CONSERVED EXPRESSED OXIDOREDUCTASE (EUROFUNG)"/>
    <property type="match status" value="1"/>
</dbReference>
<dbReference type="InterPro" id="IPR004104">
    <property type="entry name" value="Gfo/Idh/MocA-like_OxRdtase_C"/>
</dbReference>
<comment type="caution">
    <text evidence="3">The sequence shown here is derived from an EMBL/GenBank/DDBJ whole genome shotgun (WGS) entry which is preliminary data.</text>
</comment>
<dbReference type="Gene3D" id="3.30.360.10">
    <property type="entry name" value="Dihydrodipicolinate Reductase, domain 2"/>
    <property type="match status" value="1"/>
</dbReference>
<dbReference type="InterPro" id="IPR036291">
    <property type="entry name" value="NAD(P)-bd_dom_sf"/>
</dbReference>
<reference evidence="4" key="1">
    <citation type="journal article" date="2019" name="Int. J. Syst. Evol. Microbiol.">
        <title>The Global Catalogue of Microorganisms (GCM) 10K type strain sequencing project: providing services to taxonomists for standard genome sequencing and annotation.</title>
        <authorList>
            <consortium name="The Broad Institute Genomics Platform"/>
            <consortium name="The Broad Institute Genome Sequencing Center for Infectious Disease"/>
            <person name="Wu L."/>
            <person name="Ma J."/>
        </authorList>
    </citation>
    <scope>NUCLEOTIDE SEQUENCE [LARGE SCALE GENOMIC DNA]</scope>
    <source>
        <strain evidence="4">CGMCC 1.8985</strain>
    </source>
</reference>
<evidence type="ECO:0000259" key="2">
    <source>
        <dbReference type="Pfam" id="PF02894"/>
    </source>
</evidence>